<dbReference type="RefSeq" id="WP_252953170.1">
    <property type="nucleotide sequence ID" value="NZ_JAFIRR010000062.1"/>
</dbReference>
<evidence type="ECO:0000256" key="1">
    <source>
        <dbReference type="ARBA" id="ARBA00005417"/>
    </source>
</evidence>
<keyword evidence="3" id="KW-0547">Nucleotide-binding</keyword>
<protein>
    <submittedName>
        <fullName evidence="7">ABC transporter ATP-binding protein</fullName>
    </submittedName>
</protein>
<evidence type="ECO:0000256" key="2">
    <source>
        <dbReference type="ARBA" id="ARBA00022448"/>
    </source>
</evidence>
<keyword evidence="8" id="KW-1185">Reference proteome</keyword>
<dbReference type="GO" id="GO:0005524">
    <property type="term" value="F:ATP binding"/>
    <property type="evidence" value="ECO:0007669"/>
    <property type="project" value="UniProtKB-KW"/>
</dbReference>
<dbReference type="InterPro" id="IPR017871">
    <property type="entry name" value="ABC_transporter-like_CS"/>
</dbReference>
<comment type="caution">
    <text evidence="7">The sequence shown here is derived from an EMBL/GenBank/DDBJ whole genome shotgun (WGS) entry which is preliminary data.</text>
</comment>
<dbReference type="InterPro" id="IPR027417">
    <property type="entry name" value="P-loop_NTPase"/>
</dbReference>
<dbReference type="Pfam" id="PF00005">
    <property type="entry name" value="ABC_tran"/>
    <property type="match status" value="1"/>
</dbReference>
<dbReference type="Proteomes" id="UP001523392">
    <property type="component" value="Unassembled WGS sequence"/>
</dbReference>
<dbReference type="CDD" id="cd03224">
    <property type="entry name" value="ABC_TM1139_LivF_branched"/>
    <property type="match status" value="1"/>
</dbReference>
<dbReference type="PROSITE" id="PS50893">
    <property type="entry name" value="ABC_TRANSPORTER_2"/>
    <property type="match status" value="1"/>
</dbReference>
<dbReference type="PANTHER" id="PTHR43820:SF2">
    <property type="entry name" value="ABC TRANSPORTER ATP-BINDING PROTEIN"/>
    <property type="match status" value="1"/>
</dbReference>
<proteinExistence type="inferred from homology"/>
<gene>
    <name evidence="7" type="ORF">JYK14_10350</name>
</gene>
<dbReference type="SUPFAM" id="SSF52540">
    <property type="entry name" value="P-loop containing nucleoside triphosphate hydrolases"/>
    <property type="match status" value="1"/>
</dbReference>
<evidence type="ECO:0000256" key="5">
    <source>
        <dbReference type="ARBA" id="ARBA00022970"/>
    </source>
</evidence>
<organism evidence="7 8">
    <name type="scientific">Siccirubricoccus soli</name>
    <dbReference type="NCBI Taxonomy" id="2899147"/>
    <lineage>
        <taxon>Bacteria</taxon>
        <taxon>Pseudomonadati</taxon>
        <taxon>Pseudomonadota</taxon>
        <taxon>Alphaproteobacteria</taxon>
        <taxon>Acetobacterales</taxon>
        <taxon>Roseomonadaceae</taxon>
        <taxon>Siccirubricoccus</taxon>
    </lineage>
</organism>
<keyword evidence="5" id="KW-0029">Amino-acid transport</keyword>
<reference evidence="7 8" key="1">
    <citation type="submission" date="2021-12" db="EMBL/GenBank/DDBJ databases">
        <title>Siccirubricoccus leaddurans sp. nov., a high concentration Zn2+ tolerance bacterium.</title>
        <authorList>
            <person name="Cao Y."/>
        </authorList>
    </citation>
    <scope>NUCLEOTIDE SEQUENCE [LARGE SCALE GENOMIC DNA]</scope>
    <source>
        <strain evidence="7 8">KC 17139</strain>
    </source>
</reference>
<keyword evidence="4 7" id="KW-0067">ATP-binding</keyword>
<dbReference type="PANTHER" id="PTHR43820">
    <property type="entry name" value="HIGH-AFFINITY BRANCHED-CHAIN AMINO ACID TRANSPORT ATP-BINDING PROTEIN LIVF"/>
    <property type="match status" value="1"/>
</dbReference>
<accession>A0ABT1D5I6</accession>
<dbReference type="InterPro" id="IPR003439">
    <property type="entry name" value="ABC_transporter-like_ATP-bd"/>
</dbReference>
<keyword evidence="2" id="KW-0813">Transport</keyword>
<dbReference type="PROSITE" id="PS00211">
    <property type="entry name" value="ABC_TRANSPORTER_1"/>
    <property type="match status" value="1"/>
</dbReference>
<dbReference type="InterPro" id="IPR003593">
    <property type="entry name" value="AAA+_ATPase"/>
</dbReference>
<feature type="domain" description="ABC transporter" evidence="6">
    <location>
        <begin position="6"/>
        <end position="235"/>
    </location>
</feature>
<dbReference type="InterPro" id="IPR052156">
    <property type="entry name" value="BCAA_Transport_ATP-bd_LivF"/>
</dbReference>
<evidence type="ECO:0000313" key="7">
    <source>
        <dbReference type="EMBL" id="MCO6416560.1"/>
    </source>
</evidence>
<comment type="similarity">
    <text evidence="1">Belongs to the ABC transporter superfamily.</text>
</comment>
<name>A0ABT1D5I6_9PROT</name>
<evidence type="ECO:0000256" key="4">
    <source>
        <dbReference type="ARBA" id="ARBA00022840"/>
    </source>
</evidence>
<evidence type="ECO:0000259" key="6">
    <source>
        <dbReference type="PROSITE" id="PS50893"/>
    </source>
</evidence>
<evidence type="ECO:0000313" key="8">
    <source>
        <dbReference type="Proteomes" id="UP001523392"/>
    </source>
</evidence>
<dbReference type="Gene3D" id="3.40.50.300">
    <property type="entry name" value="P-loop containing nucleotide triphosphate hydrolases"/>
    <property type="match status" value="1"/>
</dbReference>
<dbReference type="SMART" id="SM00382">
    <property type="entry name" value="AAA"/>
    <property type="match status" value="1"/>
</dbReference>
<dbReference type="EMBL" id="JAFIRR010000062">
    <property type="protein sequence ID" value="MCO6416560.1"/>
    <property type="molecule type" value="Genomic_DNA"/>
</dbReference>
<evidence type="ECO:0000256" key="3">
    <source>
        <dbReference type="ARBA" id="ARBA00022741"/>
    </source>
</evidence>
<sequence>MPEPVLDVAGLEAGYGHSRILRGVDLTVGPGEIVGLVGRNGSGRSTALKAMVGLLAPSGGSVRLGGREMAGRPAHAVVRAGLAYVPEDRQPFVNLTVAENLRLGLQPGPGRRWRVDEMFEFFPRLRERARTRAGVLSGGEQQMLALARSLLGGPRVILVDEPTEGLAPLIVARLVEVLRTVAAAGIGILLVEQRLTIVLDLATRIAVLGHGRVVHEGPPGDLRGDSAVTQRWLAVSGH</sequence>